<organism evidence="1 2">
    <name type="scientific">Deinococcus depolymerans</name>
    <dbReference type="NCBI Taxonomy" id="392408"/>
    <lineage>
        <taxon>Bacteria</taxon>
        <taxon>Thermotogati</taxon>
        <taxon>Deinococcota</taxon>
        <taxon>Deinococci</taxon>
        <taxon>Deinococcales</taxon>
        <taxon>Deinococcaceae</taxon>
        <taxon>Deinococcus</taxon>
    </lineage>
</organism>
<protein>
    <recommendedName>
        <fullName evidence="3">Tetratricopeptide repeat protein</fullName>
    </recommendedName>
</protein>
<dbReference type="InterPro" id="IPR019734">
    <property type="entry name" value="TPR_rpt"/>
</dbReference>
<proteinExistence type="predicted"/>
<dbReference type="InterPro" id="IPR011990">
    <property type="entry name" value="TPR-like_helical_dom_sf"/>
</dbReference>
<dbReference type="SUPFAM" id="SSF48452">
    <property type="entry name" value="TPR-like"/>
    <property type="match status" value="1"/>
</dbReference>
<dbReference type="Gene3D" id="1.25.40.10">
    <property type="entry name" value="Tetratricopeptide repeat domain"/>
    <property type="match status" value="2"/>
</dbReference>
<dbReference type="Pfam" id="PF13424">
    <property type="entry name" value="TPR_12"/>
    <property type="match status" value="1"/>
</dbReference>
<evidence type="ECO:0008006" key="3">
    <source>
        <dbReference type="Google" id="ProtNLM"/>
    </source>
</evidence>
<reference evidence="1 2" key="1">
    <citation type="journal article" date="2019" name="Int. J. Syst. Evol. Microbiol.">
        <title>The Global Catalogue of Microorganisms (GCM) 10K type strain sequencing project: providing services to taxonomists for standard genome sequencing and annotation.</title>
        <authorList>
            <consortium name="The Broad Institute Genomics Platform"/>
            <consortium name="The Broad Institute Genome Sequencing Center for Infectious Disease"/>
            <person name="Wu L."/>
            <person name="Ma J."/>
        </authorList>
    </citation>
    <scope>NUCLEOTIDE SEQUENCE [LARGE SCALE GENOMIC DNA]</scope>
    <source>
        <strain evidence="1 2">JCM 14368</strain>
    </source>
</reference>
<dbReference type="Proteomes" id="UP001500191">
    <property type="component" value="Unassembled WGS sequence"/>
</dbReference>
<evidence type="ECO:0000313" key="2">
    <source>
        <dbReference type="Proteomes" id="UP001500191"/>
    </source>
</evidence>
<keyword evidence="2" id="KW-1185">Reference proteome</keyword>
<evidence type="ECO:0000313" key="1">
    <source>
        <dbReference type="EMBL" id="GAA0514241.1"/>
    </source>
</evidence>
<dbReference type="EMBL" id="BAAADB010000021">
    <property type="protein sequence ID" value="GAA0514241.1"/>
    <property type="molecule type" value="Genomic_DNA"/>
</dbReference>
<accession>A0ABN1C8W7</accession>
<name>A0ABN1C8W7_9DEIO</name>
<dbReference type="RefSeq" id="WP_343758837.1">
    <property type="nucleotide sequence ID" value="NZ_BAAADB010000021.1"/>
</dbReference>
<comment type="caution">
    <text evidence="1">The sequence shown here is derived from an EMBL/GenBank/DDBJ whole genome shotgun (WGS) entry which is preliminary data.</text>
</comment>
<sequence>MGDFQQYLDAYALFLAGQYQAALDLLDARPIVDALHHARQRAYALHYLGRVEEAYAGIEQAAHIAETERPVQRSAVYIDWAVMLMRDQRFEEGFRLYHQALAHATEPEERATTLYNLGWTYLRRGHLDHALDALHEGYALTRGSRQERLRWRGHLFRCALALHARACGQFDLALGRARQATRLAGNDRAGVYAWNVLAGTLRLTGQTGAAREAQQRALSLAGDGAAHDAEALYLALIDLGGPDAGAARETLRRLAPRTAPYDAWRARLHLAQADLHAGRPDGALQVLRAVTDANEPYVLLDEAPALTDLYACGRTAGLILPAPAARQPAALHVISRGAPGLHLCGRPLPGVRPLSAAVIAYLHHEGAATLDTLAGALLDLPAGDARGPARIRAALNDLHDLIGTDTLTRLGRRTVTLGPDWVITTDLDAPGPDPFTDLYGEWVAQLSR</sequence>
<dbReference type="SMART" id="SM00028">
    <property type="entry name" value="TPR"/>
    <property type="match status" value="5"/>
</dbReference>
<gene>
    <name evidence="1" type="ORF">GCM10008937_22400</name>
</gene>